<dbReference type="RefSeq" id="WP_203388396.1">
    <property type="nucleotide sequence ID" value="NZ_CP064781.1"/>
</dbReference>
<evidence type="ECO:0000256" key="2">
    <source>
        <dbReference type="ARBA" id="ARBA00022448"/>
    </source>
</evidence>
<feature type="domain" description="Cytochrome c" evidence="11">
    <location>
        <begin position="17"/>
        <end position="96"/>
    </location>
</feature>
<feature type="binding site" description="covalent" evidence="8">
    <location>
        <position position="120"/>
    </location>
    <ligand>
        <name>heme c</name>
        <dbReference type="ChEBI" id="CHEBI:61717"/>
        <label>2</label>
    </ligand>
</feature>
<dbReference type="AlphaFoldDB" id="A0A974SQY1"/>
<dbReference type="Pfam" id="PF13442">
    <property type="entry name" value="Cytochrome_CBB3"/>
    <property type="match status" value="1"/>
</dbReference>
<feature type="signal peptide" evidence="10">
    <location>
        <begin position="1"/>
        <end position="19"/>
    </location>
</feature>
<feature type="binding site" description="covalent" evidence="8">
    <location>
        <position position="123"/>
    </location>
    <ligand>
        <name>heme c</name>
        <dbReference type="ChEBI" id="CHEBI:61717"/>
        <label>2</label>
    </ligand>
</feature>
<keyword evidence="2" id="KW-0813">Transport</keyword>
<proteinExistence type="predicted"/>
<dbReference type="KEGG" id="ares:IWH25_05855"/>
<keyword evidence="7 9" id="KW-0408">Iron</keyword>
<evidence type="ECO:0000256" key="1">
    <source>
        <dbReference type="ARBA" id="ARBA00004418"/>
    </source>
</evidence>
<dbReference type="PROSITE" id="PS51007">
    <property type="entry name" value="CYTC"/>
    <property type="match status" value="2"/>
</dbReference>
<dbReference type="GO" id="GO:0005506">
    <property type="term" value="F:iron ion binding"/>
    <property type="evidence" value="ECO:0007669"/>
    <property type="project" value="InterPro"/>
</dbReference>
<feature type="binding site" description="axial binding residue" evidence="9">
    <location>
        <position position="164"/>
    </location>
    <ligand>
        <name>heme c</name>
        <dbReference type="ChEBI" id="CHEBI:61717"/>
        <label>2</label>
    </ligand>
    <ligandPart>
        <name>Fe</name>
        <dbReference type="ChEBI" id="CHEBI:18248"/>
    </ligandPart>
</feature>
<dbReference type="InterPro" id="IPR050597">
    <property type="entry name" value="Cytochrome_c_Oxidase_Subunit"/>
</dbReference>
<keyword evidence="3 8" id="KW-0349">Heme</keyword>
<organism evidence="12 13">
    <name type="scientific">Azospira restricta</name>
    <dbReference type="NCBI Taxonomy" id="404405"/>
    <lineage>
        <taxon>Bacteria</taxon>
        <taxon>Pseudomonadati</taxon>
        <taxon>Pseudomonadota</taxon>
        <taxon>Betaproteobacteria</taxon>
        <taxon>Rhodocyclales</taxon>
        <taxon>Rhodocyclaceae</taxon>
        <taxon>Azospira</taxon>
    </lineage>
</organism>
<dbReference type="GO" id="GO:0042597">
    <property type="term" value="C:periplasmic space"/>
    <property type="evidence" value="ECO:0007669"/>
    <property type="project" value="UniProtKB-SubCell"/>
</dbReference>
<evidence type="ECO:0000256" key="4">
    <source>
        <dbReference type="ARBA" id="ARBA00022723"/>
    </source>
</evidence>
<keyword evidence="10" id="KW-0732">Signal</keyword>
<feature type="binding site" description="axial binding residue" evidence="9">
    <location>
        <position position="124"/>
    </location>
    <ligand>
        <name>heme c</name>
        <dbReference type="ChEBI" id="CHEBI:61717"/>
        <label>2</label>
    </ligand>
    <ligandPart>
        <name>Fe</name>
        <dbReference type="ChEBI" id="CHEBI:18248"/>
    </ligandPart>
</feature>
<feature type="binding site" description="covalent" evidence="8">
    <location>
        <position position="30"/>
    </location>
    <ligand>
        <name>heme c</name>
        <dbReference type="ChEBI" id="CHEBI:61717"/>
        <label>1</label>
    </ligand>
</feature>
<dbReference type="PIRSF" id="PIRSF000005">
    <property type="entry name" value="Cytochrome_c4"/>
    <property type="match status" value="1"/>
</dbReference>
<keyword evidence="4 9" id="KW-0479">Metal-binding</keyword>
<dbReference type="GO" id="GO:0009055">
    <property type="term" value="F:electron transfer activity"/>
    <property type="evidence" value="ECO:0007669"/>
    <property type="project" value="InterPro"/>
</dbReference>
<keyword evidence="6" id="KW-0249">Electron transport</keyword>
<name>A0A974SQY1_9RHOO</name>
<evidence type="ECO:0000256" key="8">
    <source>
        <dbReference type="PIRSR" id="PIRSR000005-1"/>
    </source>
</evidence>
<protein>
    <submittedName>
        <fullName evidence="12">C-type cytochrome</fullName>
    </submittedName>
</protein>
<dbReference type="SUPFAM" id="SSF46626">
    <property type="entry name" value="Cytochrome c"/>
    <property type="match status" value="2"/>
</dbReference>
<evidence type="ECO:0000313" key="12">
    <source>
        <dbReference type="EMBL" id="QRJ64868.1"/>
    </source>
</evidence>
<dbReference type="Gene3D" id="1.10.760.10">
    <property type="entry name" value="Cytochrome c-like domain"/>
    <property type="match status" value="2"/>
</dbReference>
<comment type="subcellular location">
    <subcellularLocation>
        <location evidence="1">Periplasm</location>
    </subcellularLocation>
</comment>
<evidence type="ECO:0000256" key="9">
    <source>
        <dbReference type="PIRSR" id="PIRSR000005-2"/>
    </source>
</evidence>
<feature type="binding site" description="covalent" evidence="8">
    <location>
        <position position="33"/>
    </location>
    <ligand>
        <name>heme c</name>
        <dbReference type="ChEBI" id="CHEBI:61717"/>
        <label>1</label>
    </ligand>
</feature>
<gene>
    <name evidence="12" type="ORF">IWH25_05855</name>
</gene>
<dbReference type="Proteomes" id="UP000663444">
    <property type="component" value="Chromosome"/>
</dbReference>
<reference evidence="12" key="1">
    <citation type="submission" date="2020-11" db="EMBL/GenBank/DDBJ databases">
        <title>Azospira restricta DSM 18626 genome sequence.</title>
        <authorList>
            <person name="Moe W.M."/>
        </authorList>
    </citation>
    <scope>NUCLEOTIDE SEQUENCE</scope>
    <source>
        <strain evidence="12">DSM 18626</strain>
    </source>
</reference>
<dbReference type="InterPro" id="IPR036909">
    <property type="entry name" value="Cyt_c-like_dom_sf"/>
</dbReference>
<accession>A0A974SQY1</accession>
<evidence type="ECO:0000313" key="13">
    <source>
        <dbReference type="Proteomes" id="UP000663444"/>
    </source>
</evidence>
<dbReference type="GO" id="GO:0020037">
    <property type="term" value="F:heme binding"/>
    <property type="evidence" value="ECO:0007669"/>
    <property type="project" value="InterPro"/>
</dbReference>
<dbReference type="PANTHER" id="PTHR33751:SF9">
    <property type="entry name" value="CYTOCHROME C4"/>
    <property type="match status" value="1"/>
</dbReference>
<dbReference type="PANTHER" id="PTHR33751">
    <property type="entry name" value="CBB3-TYPE CYTOCHROME C OXIDASE SUBUNIT FIXP"/>
    <property type="match status" value="1"/>
</dbReference>
<evidence type="ECO:0000256" key="3">
    <source>
        <dbReference type="ARBA" id="ARBA00022617"/>
    </source>
</evidence>
<feature type="domain" description="Cytochrome c" evidence="11">
    <location>
        <begin position="107"/>
        <end position="187"/>
    </location>
</feature>
<evidence type="ECO:0000256" key="10">
    <source>
        <dbReference type="SAM" id="SignalP"/>
    </source>
</evidence>
<comment type="PTM">
    <text evidence="8">Binds 2 heme c groups covalently per subunit.</text>
</comment>
<evidence type="ECO:0000256" key="7">
    <source>
        <dbReference type="ARBA" id="ARBA00023004"/>
    </source>
</evidence>
<keyword evidence="5" id="KW-0574">Periplasm</keyword>
<feature type="binding site" description="axial binding residue" evidence="9">
    <location>
        <position position="34"/>
    </location>
    <ligand>
        <name>heme c</name>
        <dbReference type="ChEBI" id="CHEBI:61717"/>
        <label>1</label>
    </ligand>
    <ligandPart>
        <name>Fe</name>
        <dbReference type="ChEBI" id="CHEBI:18248"/>
    </ligandPart>
</feature>
<sequence length="201" mass="21706">MKRQLILAALLLAPLAAPAAEAPEIVAGTCAKCHGADGIAAAPATPHLNGQLPNYLAETMQKFQSGRRPTSVADHIPATLGAEQLAAIAAHYADSTAIRPKQETDAAKVQRGSALYFSRCVDCHAESGRVGDDDAPIMNAQELTHLLTQIKAFTDGKRKFVSLMRDSYRDLGTDDLESIAHYLASIEQYENPGKKKKKKRR</sequence>
<dbReference type="EMBL" id="CP064781">
    <property type="protein sequence ID" value="QRJ64868.1"/>
    <property type="molecule type" value="Genomic_DNA"/>
</dbReference>
<evidence type="ECO:0000256" key="5">
    <source>
        <dbReference type="ARBA" id="ARBA00022764"/>
    </source>
</evidence>
<dbReference type="InterPro" id="IPR009056">
    <property type="entry name" value="Cyt_c-like_dom"/>
</dbReference>
<keyword evidence="13" id="KW-1185">Reference proteome</keyword>
<evidence type="ECO:0000259" key="11">
    <source>
        <dbReference type="PROSITE" id="PS51007"/>
    </source>
</evidence>
<feature type="chain" id="PRO_5038022351" evidence="10">
    <location>
        <begin position="20"/>
        <end position="201"/>
    </location>
</feature>
<dbReference type="InterPro" id="IPR024167">
    <property type="entry name" value="Cytochrome_c4-like"/>
</dbReference>
<evidence type="ECO:0000256" key="6">
    <source>
        <dbReference type="ARBA" id="ARBA00022982"/>
    </source>
</evidence>